<dbReference type="PROSITE" id="PS51354">
    <property type="entry name" value="GLUTAREDOXIN_2"/>
    <property type="match status" value="1"/>
</dbReference>
<gene>
    <name evidence="11" type="ORF">LZ496_04660</name>
</gene>
<comment type="function">
    <text evidence="1">May be specifically involved in the processing, transport, and/or maturation of the MADH beta-subunit.</text>
</comment>
<evidence type="ECO:0000256" key="3">
    <source>
        <dbReference type="ARBA" id="ARBA00004856"/>
    </source>
</evidence>
<name>A0ABT0RSU5_9SPHN</name>
<dbReference type="Gene3D" id="3.40.30.10">
    <property type="entry name" value="Glutaredoxin"/>
    <property type="match status" value="1"/>
</dbReference>
<dbReference type="EMBL" id="JAMGBA010000001">
    <property type="protein sequence ID" value="MCL6698077.1"/>
    <property type="molecule type" value="Genomic_DNA"/>
</dbReference>
<dbReference type="RefSeq" id="WP_249903418.1">
    <property type="nucleotide sequence ID" value="NZ_JAMGBA010000001.1"/>
</dbReference>
<dbReference type="Pfam" id="PF00462">
    <property type="entry name" value="Glutaredoxin"/>
    <property type="match status" value="1"/>
</dbReference>
<feature type="transmembrane region" description="Helical" evidence="8">
    <location>
        <begin position="191"/>
        <end position="209"/>
    </location>
</feature>
<protein>
    <recommendedName>
        <fullName evidence="4">Methylamine utilization protein MauE</fullName>
    </recommendedName>
</protein>
<evidence type="ECO:0000259" key="10">
    <source>
        <dbReference type="Pfam" id="PF07291"/>
    </source>
</evidence>
<proteinExistence type="predicted"/>
<keyword evidence="6 8" id="KW-1133">Transmembrane helix</keyword>
<reference evidence="11 12" key="1">
    <citation type="submission" date="2022-05" db="EMBL/GenBank/DDBJ databases">
        <authorList>
            <person name="Jo J.-H."/>
            <person name="Im W.-T."/>
        </authorList>
    </citation>
    <scope>NUCLEOTIDE SEQUENCE [LARGE SCALE GENOMIC DNA]</scope>
    <source>
        <strain evidence="11 12">NSE70-1</strain>
    </source>
</reference>
<evidence type="ECO:0000256" key="5">
    <source>
        <dbReference type="ARBA" id="ARBA00022692"/>
    </source>
</evidence>
<comment type="pathway">
    <text evidence="3">One-carbon metabolism; methylamine degradation.</text>
</comment>
<comment type="subcellular location">
    <subcellularLocation>
        <location evidence="2">Membrane</location>
        <topology evidence="2">Multi-pass membrane protein</topology>
    </subcellularLocation>
</comment>
<organism evidence="11 12">
    <name type="scientific">Sphingomonas caseinilyticus</name>
    <dbReference type="NCBI Taxonomy" id="2908205"/>
    <lineage>
        <taxon>Bacteria</taxon>
        <taxon>Pseudomonadati</taxon>
        <taxon>Pseudomonadota</taxon>
        <taxon>Alphaproteobacteria</taxon>
        <taxon>Sphingomonadales</taxon>
        <taxon>Sphingomonadaceae</taxon>
        <taxon>Sphingomonas</taxon>
    </lineage>
</organism>
<evidence type="ECO:0000313" key="11">
    <source>
        <dbReference type="EMBL" id="MCL6698077.1"/>
    </source>
</evidence>
<dbReference type="SUPFAM" id="SSF52833">
    <property type="entry name" value="Thioredoxin-like"/>
    <property type="match status" value="1"/>
</dbReference>
<dbReference type="InterPro" id="IPR002109">
    <property type="entry name" value="Glutaredoxin"/>
</dbReference>
<keyword evidence="7 8" id="KW-0472">Membrane</keyword>
<dbReference type="Pfam" id="PF07291">
    <property type="entry name" value="MauE"/>
    <property type="match status" value="1"/>
</dbReference>
<accession>A0ABT0RSU5</accession>
<evidence type="ECO:0000259" key="9">
    <source>
        <dbReference type="Pfam" id="PF00462"/>
    </source>
</evidence>
<dbReference type="InterPro" id="IPR009908">
    <property type="entry name" value="Methylamine_util_MauE"/>
</dbReference>
<feature type="transmembrane region" description="Helical" evidence="8">
    <location>
        <begin position="129"/>
        <end position="146"/>
    </location>
</feature>
<evidence type="ECO:0000256" key="7">
    <source>
        <dbReference type="ARBA" id="ARBA00023136"/>
    </source>
</evidence>
<feature type="transmembrane region" description="Helical" evidence="8">
    <location>
        <begin position="230"/>
        <end position="250"/>
    </location>
</feature>
<evidence type="ECO:0000256" key="8">
    <source>
        <dbReference type="SAM" id="Phobius"/>
    </source>
</evidence>
<dbReference type="Proteomes" id="UP001203410">
    <property type="component" value="Unassembled WGS sequence"/>
</dbReference>
<evidence type="ECO:0000256" key="2">
    <source>
        <dbReference type="ARBA" id="ARBA00004141"/>
    </source>
</evidence>
<feature type="domain" description="Methylamine utilisation protein MauE" evidence="10">
    <location>
        <begin position="126"/>
        <end position="250"/>
    </location>
</feature>
<feature type="transmembrane region" description="Helical" evidence="8">
    <location>
        <begin position="99"/>
        <end position="117"/>
    </location>
</feature>
<evidence type="ECO:0000313" key="12">
    <source>
        <dbReference type="Proteomes" id="UP001203410"/>
    </source>
</evidence>
<keyword evidence="12" id="KW-1185">Reference proteome</keyword>
<evidence type="ECO:0000256" key="4">
    <source>
        <dbReference type="ARBA" id="ARBA00019078"/>
    </source>
</evidence>
<feature type="domain" description="Glutaredoxin" evidence="9">
    <location>
        <begin position="25"/>
        <end position="77"/>
    </location>
</feature>
<evidence type="ECO:0000256" key="1">
    <source>
        <dbReference type="ARBA" id="ARBA00003475"/>
    </source>
</evidence>
<evidence type="ECO:0000256" key="6">
    <source>
        <dbReference type="ARBA" id="ARBA00022989"/>
    </source>
</evidence>
<sequence>MSKMENVGASLARRAVLYRMVMADHVCPWGLKSLHLLKSKGYEVDDRHLTSREAIDAFKARHGVETTPQTFINGERIGGHDDLKRFFGGKIRAPGETTYVPVVVLFALTALAALALSTSQFGTPFTARAAEWFIGLSMVVLALLKLQDVEKFSAMFLNYDLLSRRWVPYASLYPFLEAGAGVLMLSDRLTWLSAPVALFIGVEGAVSVFKAVYIDKRELKCACVGGSSNVPLGFVSLTENLMMVAMAIWMGQMLV</sequence>
<comment type="caution">
    <text evidence="11">The sequence shown here is derived from an EMBL/GenBank/DDBJ whole genome shotgun (WGS) entry which is preliminary data.</text>
</comment>
<dbReference type="InterPro" id="IPR036249">
    <property type="entry name" value="Thioredoxin-like_sf"/>
</dbReference>
<feature type="transmembrane region" description="Helical" evidence="8">
    <location>
        <begin position="166"/>
        <end position="185"/>
    </location>
</feature>
<keyword evidence="5 8" id="KW-0812">Transmembrane</keyword>